<dbReference type="AlphaFoldDB" id="A0A452QG63"/>
<sequence length="78" mass="9029">MTVGLHNRGHSLQLSPWCQPECSVRVSGQPTWTPIWSFYTFVEEVIECFQNTVSIEELHFLLTDHEAWDRFVAEATSC</sequence>
<dbReference type="GeneTree" id="ENSGT00950000185483"/>
<evidence type="ECO:0000313" key="1">
    <source>
        <dbReference type="Ensembl" id="ENSUAMP00000003892.1"/>
    </source>
</evidence>
<accession>A0A452QG63</accession>
<dbReference type="Ensembl" id="ENSUAMT00000004433.1">
    <property type="protein sequence ID" value="ENSUAMP00000003892.1"/>
    <property type="gene ID" value="ENSUAMG00000003592.1"/>
</dbReference>
<keyword evidence="2" id="KW-1185">Reference proteome</keyword>
<proteinExistence type="predicted"/>
<evidence type="ECO:0000313" key="2">
    <source>
        <dbReference type="Proteomes" id="UP000291022"/>
    </source>
</evidence>
<reference evidence="2" key="1">
    <citation type="submission" date="2016-06" db="EMBL/GenBank/DDBJ databases">
        <title>De novo assembly and RNA-Seq shows season-dependent expression and editing in black bear kidneys.</title>
        <authorList>
            <person name="Korstanje R."/>
            <person name="Srivastava A."/>
            <person name="Sarsani V.K."/>
            <person name="Sheehan S.M."/>
            <person name="Seger R.L."/>
            <person name="Barter M.E."/>
            <person name="Lindqvist C."/>
            <person name="Brody L.C."/>
            <person name="Mullikin J.C."/>
        </authorList>
    </citation>
    <scope>NUCLEOTIDE SEQUENCE [LARGE SCALE GENOMIC DNA]</scope>
</reference>
<reference evidence="1" key="2">
    <citation type="submission" date="2025-08" db="UniProtKB">
        <authorList>
            <consortium name="Ensembl"/>
        </authorList>
    </citation>
    <scope>IDENTIFICATION</scope>
</reference>
<reference evidence="1" key="3">
    <citation type="submission" date="2025-09" db="UniProtKB">
        <authorList>
            <consortium name="Ensembl"/>
        </authorList>
    </citation>
    <scope>IDENTIFICATION</scope>
</reference>
<name>A0A452QG63_URSAM</name>
<organism evidence="1 2">
    <name type="scientific">Ursus americanus</name>
    <name type="common">American black bear</name>
    <name type="synonym">Euarctos americanus</name>
    <dbReference type="NCBI Taxonomy" id="9643"/>
    <lineage>
        <taxon>Eukaryota</taxon>
        <taxon>Metazoa</taxon>
        <taxon>Chordata</taxon>
        <taxon>Craniata</taxon>
        <taxon>Vertebrata</taxon>
        <taxon>Euteleostomi</taxon>
        <taxon>Mammalia</taxon>
        <taxon>Eutheria</taxon>
        <taxon>Laurasiatheria</taxon>
        <taxon>Carnivora</taxon>
        <taxon>Caniformia</taxon>
        <taxon>Ursidae</taxon>
        <taxon>Ursus</taxon>
    </lineage>
</organism>
<dbReference type="Proteomes" id="UP000291022">
    <property type="component" value="Unassembled WGS sequence"/>
</dbReference>
<protein>
    <submittedName>
        <fullName evidence="1">Uncharacterized protein</fullName>
    </submittedName>
</protein>